<feature type="domain" description="DUF7402" evidence="1">
    <location>
        <begin position="135"/>
        <end position="246"/>
    </location>
</feature>
<dbReference type="SUPFAM" id="SSF49785">
    <property type="entry name" value="Galactose-binding domain-like"/>
    <property type="match status" value="1"/>
</dbReference>
<accession>C6L9F7</accession>
<dbReference type="eggNOG" id="ENOG502ZAKM">
    <property type="taxonomic scope" value="Bacteria"/>
</dbReference>
<sequence>MGEREGDEKMEFCLKVYDKEGKIVCVRHGEDELSMVCAREYQEGDSFGLEISEKNVWVWLQWDDGLGKSLVYLTGNTNYVIPFGEKRISISPRAFHGDKHLLYVRKAEEYERTAYRNLACNVNDWHDSSNCYPHASANVETRNEAVFAARNAIDGVVVNDGHGEWPYGSWGINRRPDAALRLDFGRVIETDCIVLYTRADFPHDSWWTEATFTFSDGSTLIFPMEKSTAPHKLTFEKKQIEWVELSGLKKAEDASPFPALTQIEVYGSDR</sequence>
<keyword evidence="3" id="KW-1185">Reference proteome</keyword>
<dbReference type="AlphaFoldDB" id="C6L9F7"/>
<evidence type="ECO:0000313" key="3">
    <source>
        <dbReference type="Proteomes" id="UP000005561"/>
    </source>
</evidence>
<organism evidence="2 3">
    <name type="scientific">Marvinbryantia formatexigens DSM 14469</name>
    <dbReference type="NCBI Taxonomy" id="478749"/>
    <lineage>
        <taxon>Bacteria</taxon>
        <taxon>Bacillati</taxon>
        <taxon>Bacillota</taxon>
        <taxon>Clostridia</taxon>
        <taxon>Lachnospirales</taxon>
        <taxon>Lachnospiraceae</taxon>
        <taxon>Marvinbryantia</taxon>
    </lineage>
</organism>
<protein>
    <recommendedName>
        <fullName evidence="1">DUF7402 domain-containing protein</fullName>
    </recommendedName>
</protein>
<dbReference type="STRING" id="168384.SAMN05660368_02818"/>
<proteinExistence type="predicted"/>
<dbReference type="Pfam" id="PF24135">
    <property type="entry name" value="DUF7402"/>
    <property type="match status" value="1"/>
</dbReference>
<dbReference type="EMBL" id="ACCL02000001">
    <property type="protein sequence ID" value="EET62896.1"/>
    <property type="molecule type" value="Genomic_DNA"/>
</dbReference>
<dbReference type="InterPro" id="IPR055826">
    <property type="entry name" value="DUF7402"/>
</dbReference>
<dbReference type="Proteomes" id="UP000005561">
    <property type="component" value="Unassembled WGS sequence"/>
</dbReference>
<comment type="caution">
    <text evidence="2">The sequence shown here is derived from an EMBL/GenBank/DDBJ whole genome shotgun (WGS) entry which is preliminary data.</text>
</comment>
<dbReference type="InterPro" id="IPR008979">
    <property type="entry name" value="Galactose-bd-like_sf"/>
</dbReference>
<name>C6L9F7_9FIRM</name>
<gene>
    <name evidence="2" type="ORF">BRYFOR_05247</name>
</gene>
<reference evidence="2" key="1">
    <citation type="submission" date="2009-07" db="EMBL/GenBank/DDBJ databases">
        <authorList>
            <person name="Weinstock G."/>
            <person name="Sodergren E."/>
            <person name="Clifton S."/>
            <person name="Fulton L."/>
            <person name="Fulton B."/>
            <person name="Courtney L."/>
            <person name="Fronick C."/>
            <person name="Harrison M."/>
            <person name="Strong C."/>
            <person name="Farmer C."/>
            <person name="Delahaunty K."/>
            <person name="Markovic C."/>
            <person name="Hall O."/>
            <person name="Minx P."/>
            <person name="Tomlinson C."/>
            <person name="Mitreva M."/>
            <person name="Nelson J."/>
            <person name="Hou S."/>
            <person name="Wollam A."/>
            <person name="Pepin K.H."/>
            <person name="Johnson M."/>
            <person name="Bhonagiri V."/>
            <person name="Nash W.E."/>
            <person name="Warren W."/>
            <person name="Chinwalla A."/>
            <person name="Mardis E.R."/>
            <person name="Wilson R.K."/>
        </authorList>
    </citation>
    <scope>NUCLEOTIDE SEQUENCE [LARGE SCALE GENOMIC DNA]</scope>
    <source>
        <strain evidence="2">DSM 14469</strain>
    </source>
</reference>
<evidence type="ECO:0000313" key="2">
    <source>
        <dbReference type="EMBL" id="EET62896.1"/>
    </source>
</evidence>
<evidence type="ECO:0000259" key="1">
    <source>
        <dbReference type="Pfam" id="PF24135"/>
    </source>
</evidence>